<evidence type="ECO:0000313" key="2">
    <source>
        <dbReference type="Proteomes" id="UP000215506"/>
    </source>
</evidence>
<sequence length="127" mass="14285">MRELHPDVRVAMAMGRELKHRIAEMRERADGIVARRPSPSGMVIPEVNVYGQLTDLYLAPGTCDRFGNEELVAEIVAAIRESTVNARRQYGIAMNEDHHHVPLAEKARQWRAEMDAPKPSTTGNPEE</sequence>
<gene>
    <name evidence="1" type="ORF">B7C42_02470</name>
</gene>
<evidence type="ECO:0000313" key="1">
    <source>
        <dbReference type="EMBL" id="OXR45345.1"/>
    </source>
</evidence>
<protein>
    <submittedName>
        <fullName evidence="1">Uncharacterized protein</fullName>
    </submittedName>
</protein>
<name>A0A231H903_9NOCA</name>
<organism evidence="1 2">
    <name type="scientific">Nocardia cerradoensis</name>
    <dbReference type="NCBI Taxonomy" id="85688"/>
    <lineage>
        <taxon>Bacteria</taxon>
        <taxon>Bacillati</taxon>
        <taxon>Actinomycetota</taxon>
        <taxon>Actinomycetes</taxon>
        <taxon>Mycobacteriales</taxon>
        <taxon>Nocardiaceae</taxon>
        <taxon>Nocardia</taxon>
    </lineage>
</organism>
<reference evidence="1 2" key="1">
    <citation type="submission" date="2017-07" db="EMBL/GenBank/DDBJ databases">
        <title>First draft Genome Sequence of Nocardia cerradoensis isolated from human infection.</title>
        <authorList>
            <person name="Carrasco G."/>
        </authorList>
    </citation>
    <scope>NUCLEOTIDE SEQUENCE [LARGE SCALE GENOMIC DNA]</scope>
    <source>
        <strain evidence="1 2">CNM20130759</strain>
    </source>
</reference>
<proteinExistence type="predicted"/>
<keyword evidence="2" id="KW-1185">Reference proteome</keyword>
<accession>A0A231H903</accession>
<dbReference type="AlphaFoldDB" id="A0A231H903"/>
<dbReference type="Proteomes" id="UP000215506">
    <property type="component" value="Unassembled WGS sequence"/>
</dbReference>
<comment type="caution">
    <text evidence="1">The sequence shown here is derived from an EMBL/GenBank/DDBJ whole genome shotgun (WGS) entry which is preliminary data.</text>
</comment>
<dbReference type="EMBL" id="NGAF01000004">
    <property type="protein sequence ID" value="OXR45345.1"/>
    <property type="molecule type" value="Genomic_DNA"/>
</dbReference>